<dbReference type="Gene3D" id="3.40.250.10">
    <property type="entry name" value="Rhodanese-like domain"/>
    <property type="match status" value="2"/>
</dbReference>
<dbReference type="PANTHER" id="PTHR11364">
    <property type="entry name" value="THIOSULFATE SULFERTANSFERASE"/>
    <property type="match status" value="1"/>
</dbReference>
<feature type="domain" description="Rhodanese" evidence="3">
    <location>
        <begin position="22"/>
        <end position="132"/>
    </location>
</feature>
<gene>
    <name evidence="4" type="ORF">CUT44_00155</name>
</gene>
<dbReference type="RefSeq" id="WP_100200018.1">
    <property type="nucleotide sequence ID" value="NZ_PGGW01000005.1"/>
</dbReference>
<keyword evidence="2" id="KW-0677">Repeat</keyword>
<dbReference type="InterPro" id="IPR036873">
    <property type="entry name" value="Rhodanese-like_dom_sf"/>
</dbReference>
<evidence type="ECO:0000256" key="1">
    <source>
        <dbReference type="ARBA" id="ARBA00022679"/>
    </source>
</evidence>
<dbReference type="Proteomes" id="UP000230407">
    <property type="component" value="Unassembled WGS sequence"/>
</dbReference>
<keyword evidence="5" id="KW-1185">Reference proteome</keyword>
<dbReference type="InterPro" id="IPR001307">
    <property type="entry name" value="Thiosulphate_STrfase_CS"/>
</dbReference>
<organism evidence="4 5">
    <name type="scientific">Streptomyces carminius</name>
    <dbReference type="NCBI Taxonomy" id="2665496"/>
    <lineage>
        <taxon>Bacteria</taxon>
        <taxon>Bacillati</taxon>
        <taxon>Actinomycetota</taxon>
        <taxon>Actinomycetes</taxon>
        <taxon>Kitasatosporales</taxon>
        <taxon>Streptomycetaceae</taxon>
        <taxon>Streptomyces</taxon>
    </lineage>
</organism>
<dbReference type="SUPFAM" id="SSF52821">
    <property type="entry name" value="Rhodanese/Cell cycle control phosphatase"/>
    <property type="match status" value="2"/>
</dbReference>
<keyword evidence="1 4" id="KW-0808">Transferase</keyword>
<dbReference type="InterPro" id="IPR045078">
    <property type="entry name" value="TST/MPST-like"/>
</dbReference>
<dbReference type="Pfam" id="PF00581">
    <property type="entry name" value="Rhodanese"/>
    <property type="match status" value="2"/>
</dbReference>
<dbReference type="AlphaFoldDB" id="A0A2M8MCS2"/>
<proteinExistence type="predicted"/>
<name>A0A2M8MCS2_9ACTN</name>
<dbReference type="SMART" id="SM00450">
    <property type="entry name" value="RHOD"/>
    <property type="match status" value="2"/>
</dbReference>
<protein>
    <submittedName>
        <fullName evidence="4">Sulfurtransferase</fullName>
    </submittedName>
</protein>
<evidence type="ECO:0000259" key="3">
    <source>
        <dbReference type="PROSITE" id="PS50206"/>
    </source>
</evidence>
<comment type="caution">
    <text evidence="4">The sequence shown here is derived from an EMBL/GenBank/DDBJ whole genome shotgun (WGS) entry which is preliminary data.</text>
</comment>
<dbReference type="GO" id="GO:0004792">
    <property type="term" value="F:thiosulfate-cyanide sulfurtransferase activity"/>
    <property type="evidence" value="ECO:0007669"/>
    <property type="project" value="InterPro"/>
</dbReference>
<sequence length="277" mass="28736">MAVIVSPTQLARELNGTSTPPVLLDVRWQQGARLGRPAYEAGHLPGAVYVDLDTELAGAVREGTGRHPLPDPADFGAAMRRAGVRHDRPVVVHDGGHGWAAARAWWLLRWAGHGDVRVLDGGLAAWEGPLTREVPDPPEGDFVPRPGALPVLDAEDAAALARSGVLLDARAAERYRGETEPIDPVAGHIPGAVPAPTTENARADGTLRPPAELAARFAALGVTPGTRTGVYCGSGVSAAHEVLALAVAGIDAALYVGSWSHWCADPSRPVATGPGPG</sequence>
<evidence type="ECO:0000313" key="5">
    <source>
        <dbReference type="Proteomes" id="UP000230407"/>
    </source>
</evidence>
<dbReference type="PANTHER" id="PTHR11364:SF27">
    <property type="entry name" value="SULFURTRANSFERASE"/>
    <property type="match status" value="1"/>
</dbReference>
<dbReference type="EMBL" id="PGGW01000005">
    <property type="protein sequence ID" value="PJF02017.1"/>
    <property type="molecule type" value="Genomic_DNA"/>
</dbReference>
<accession>A0A2M8MCS2</accession>
<feature type="domain" description="Rhodanese" evidence="3">
    <location>
        <begin position="160"/>
        <end position="271"/>
    </location>
</feature>
<evidence type="ECO:0000256" key="2">
    <source>
        <dbReference type="ARBA" id="ARBA00022737"/>
    </source>
</evidence>
<dbReference type="CDD" id="cd01448">
    <property type="entry name" value="TST_Repeat_1"/>
    <property type="match status" value="1"/>
</dbReference>
<dbReference type="CDD" id="cd01449">
    <property type="entry name" value="TST_Repeat_2"/>
    <property type="match status" value="1"/>
</dbReference>
<dbReference type="InterPro" id="IPR001763">
    <property type="entry name" value="Rhodanese-like_dom"/>
</dbReference>
<evidence type="ECO:0000313" key="4">
    <source>
        <dbReference type="EMBL" id="PJF02017.1"/>
    </source>
</evidence>
<dbReference type="PROSITE" id="PS50206">
    <property type="entry name" value="RHODANESE_3"/>
    <property type="match status" value="2"/>
</dbReference>
<reference evidence="4 5" key="1">
    <citation type="submission" date="2017-11" db="EMBL/GenBank/DDBJ databases">
        <title>Streptomyces carmine sp. nov., a novel actinomycete isolated from Sophora alopecuroides in Xinjiang, China.</title>
        <authorList>
            <person name="Wang Y."/>
            <person name="Luo X."/>
            <person name="Wan C."/>
            <person name="Zhang L."/>
        </authorList>
    </citation>
    <scope>NUCLEOTIDE SEQUENCE [LARGE SCALE GENOMIC DNA]</scope>
    <source>
        <strain evidence="4 5">TRM SA0054</strain>
    </source>
</reference>
<dbReference type="PROSITE" id="PS00380">
    <property type="entry name" value="RHODANESE_1"/>
    <property type="match status" value="1"/>
</dbReference>